<protein>
    <submittedName>
        <fullName evidence="1">Uncharacterized protein</fullName>
    </submittedName>
</protein>
<reference evidence="2" key="1">
    <citation type="journal article" date="2024" name="Proc. Natl. Acad. Sci. U.S.A.">
        <title>Extraordinary preservation of gene collinearity over three hundred million years revealed in homosporous lycophytes.</title>
        <authorList>
            <person name="Li C."/>
            <person name="Wickell D."/>
            <person name="Kuo L.Y."/>
            <person name="Chen X."/>
            <person name="Nie B."/>
            <person name="Liao X."/>
            <person name="Peng D."/>
            <person name="Ji J."/>
            <person name="Jenkins J."/>
            <person name="Williams M."/>
            <person name="Shu S."/>
            <person name="Plott C."/>
            <person name="Barry K."/>
            <person name="Rajasekar S."/>
            <person name="Grimwood J."/>
            <person name="Han X."/>
            <person name="Sun S."/>
            <person name="Hou Z."/>
            <person name="He W."/>
            <person name="Dai G."/>
            <person name="Sun C."/>
            <person name="Schmutz J."/>
            <person name="Leebens-Mack J.H."/>
            <person name="Li F.W."/>
            <person name="Wang L."/>
        </authorList>
    </citation>
    <scope>NUCLEOTIDE SEQUENCE [LARGE SCALE GENOMIC DNA]</scope>
    <source>
        <strain evidence="2">cv. PW_Plant_1</strain>
    </source>
</reference>
<proteinExistence type="predicted"/>
<accession>A0ACC2DPC0</accession>
<comment type="caution">
    <text evidence="1">The sequence shown here is derived from an EMBL/GenBank/DDBJ whole genome shotgun (WGS) entry which is preliminary data.</text>
</comment>
<dbReference type="Proteomes" id="UP001162992">
    <property type="component" value="Chromosome 5"/>
</dbReference>
<organism evidence="1 2">
    <name type="scientific">Diphasiastrum complanatum</name>
    <name type="common">Issler's clubmoss</name>
    <name type="synonym">Lycopodium complanatum</name>
    <dbReference type="NCBI Taxonomy" id="34168"/>
    <lineage>
        <taxon>Eukaryota</taxon>
        <taxon>Viridiplantae</taxon>
        <taxon>Streptophyta</taxon>
        <taxon>Embryophyta</taxon>
        <taxon>Tracheophyta</taxon>
        <taxon>Lycopodiopsida</taxon>
        <taxon>Lycopodiales</taxon>
        <taxon>Lycopodiaceae</taxon>
        <taxon>Lycopodioideae</taxon>
        <taxon>Diphasiastrum</taxon>
    </lineage>
</organism>
<dbReference type="EMBL" id="CM055096">
    <property type="protein sequence ID" value="KAJ7556126.1"/>
    <property type="molecule type" value="Genomic_DNA"/>
</dbReference>
<evidence type="ECO:0000313" key="1">
    <source>
        <dbReference type="EMBL" id="KAJ7556126.1"/>
    </source>
</evidence>
<keyword evidence="2" id="KW-1185">Reference proteome</keyword>
<sequence length="167" mass="18823">MALTPFFGRRSGSVFDPLSLDNAWDPFHNLRLWDPFEEYSSLGLTPSRQFAQDVAAVANTQVDWLETPDAHVFKVNLPGLRKEEIKVQVVDNNVLQISGARKKENVEQTDRWHRVERASGSFFRSFRLPAHAQVNDLKAQVENGVLTINVPKLPQPTSANVKSITIS</sequence>
<gene>
    <name evidence="1" type="ORF">O6H91_05G069900</name>
</gene>
<evidence type="ECO:0000313" key="2">
    <source>
        <dbReference type="Proteomes" id="UP001162992"/>
    </source>
</evidence>
<name>A0ACC2DPC0_DIPCM</name>